<sequence length="339" mass="35126">MTSSRSFRSPNTHTEGHAMAPRHSRTPVTTTDTPRASVGVWTYAPTSLRRHVFVVRPGAESSTPDRMSRHLTDLATEAGLLGTDEHARVTVHAPGTAAGSVVALLDAAHPSTDALWCLDVFTEVAGFDAVPSGSAVAVFRAVGGPVESRTITRIVETVLAPGRPARPGGPVARHAYRPFDGADAPACPAPLGDARSLVAQFSTVRLEQISAGLGQTTVADVVSTVVSTAVQRAVPAGTVPVTALHVADMPVPPSGVDTPDLLSFGPHIAEDARSITATVCRVGAATVVTLSSSVPALDLATVLHHVEDGLRSLENSAAAQFSRLGTLSRHTREHANVAS</sequence>
<dbReference type="Proteomes" id="UP000703038">
    <property type="component" value="Unassembled WGS sequence"/>
</dbReference>
<evidence type="ECO:0000256" key="1">
    <source>
        <dbReference type="SAM" id="MobiDB-lite"/>
    </source>
</evidence>
<dbReference type="EMBL" id="JAFBBK010000001">
    <property type="protein sequence ID" value="MBM7416039.1"/>
    <property type="molecule type" value="Genomic_DNA"/>
</dbReference>
<name>A0ABS2KVS4_9NOCA</name>
<keyword evidence="3" id="KW-1185">Reference proteome</keyword>
<feature type="compositionally biased region" description="Polar residues" evidence="1">
    <location>
        <begin position="1"/>
        <end position="13"/>
    </location>
</feature>
<comment type="caution">
    <text evidence="2">The sequence shown here is derived from an EMBL/GenBank/DDBJ whole genome shotgun (WGS) entry which is preliminary data.</text>
</comment>
<organism evidence="2 3">
    <name type="scientific">Rhodococcoides corynebacterioides</name>
    <dbReference type="NCBI Taxonomy" id="53972"/>
    <lineage>
        <taxon>Bacteria</taxon>
        <taxon>Bacillati</taxon>
        <taxon>Actinomycetota</taxon>
        <taxon>Actinomycetes</taxon>
        <taxon>Mycobacteriales</taxon>
        <taxon>Nocardiaceae</taxon>
        <taxon>Rhodococcoides</taxon>
    </lineage>
</organism>
<protein>
    <submittedName>
        <fullName evidence="2">Uncharacterized protein</fullName>
    </submittedName>
</protein>
<evidence type="ECO:0000313" key="3">
    <source>
        <dbReference type="Proteomes" id="UP000703038"/>
    </source>
</evidence>
<evidence type="ECO:0000313" key="2">
    <source>
        <dbReference type="EMBL" id="MBM7416039.1"/>
    </source>
</evidence>
<reference evidence="2 3" key="1">
    <citation type="submission" date="2021-01" db="EMBL/GenBank/DDBJ databases">
        <title>Genomics of switchgrass bacterial isolates.</title>
        <authorList>
            <person name="Shade A."/>
        </authorList>
    </citation>
    <scope>NUCLEOTIDE SEQUENCE [LARGE SCALE GENOMIC DNA]</scope>
    <source>
        <strain evidence="2 3">PvP111</strain>
    </source>
</reference>
<feature type="region of interest" description="Disordered" evidence="1">
    <location>
        <begin position="1"/>
        <end position="33"/>
    </location>
</feature>
<gene>
    <name evidence="2" type="ORF">JOE42_002772</name>
</gene>
<dbReference type="RefSeq" id="WP_204868941.1">
    <property type="nucleotide sequence ID" value="NZ_JAFBBK010000001.1"/>
</dbReference>
<accession>A0ABS2KVS4</accession>
<proteinExistence type="predicted"/>